<accession>A0A0A9CNV9</accession>
<organism evidence="1">
    <name type="scientific">Arundo donax</name>
    <name type="common">Giant reed</name>
    <name type="synonym">Donax arundinaceus</name>
    <dbReference type="NCBI Taxonomy" id="35708"/>
    <lineage>
        <taxon>Eukaryota</taxon>
        <taxon>Viridiplantae</taxon>
        <taxon>Streptophyta</taxon>
        <taxon>Embryophyta</taxon>
        <taxon>Tracheophyta</taxon>
        <taxon>Spermatophyta</taxon>
        <taxon>Magnoliopsida</taxon>
        <taxon>Liliopsida</taxon>
        <taxon>Poales</taxon>
        <taxon>Poaceae</taxon>
        <taxon>PACMAD clade</taxon>
        <taxon>Arundinoideae</taxon>
        <taxon>Arundineae</taxon>
        <taxon>Arundo</taxon>
    </lineage>
</organism>
<proteinExistence type="predicted"/>
<dbReference type="EMBL" id="GBRH01224718">
    <property type="protein sequence ID" value="JAD73177.1"/>
    <property type="molecule type" value="Transcribed_RNA"/>
</dbReference>
<evidence type="ECO:0000313" key="1">
    <source>
        <dbReference type="EMBL" id="JAD73177.1"/>
    </source>
</evidence>
<reference evidence="1" key="2">
    <citation type="journal article" date="2015" name="Data Brief">
        <title>Shoot transcriptome of the giant reed, Arundo donax.</title>
        <authorList>
            <person name="Barrero R.A."/>
            <person name="Guerrero F.D."/>
            <person name="Moolhuijzen P."/>
            <person name="Goolsby J.A."/>
            <person name="Tidwell J."/>
            <person name="Bellgard S.E."/>
            <person name="Bellgard M.I."/>
        </authorList>
    </citation>
    <scope>NUCLEOTIDE SEQUENCE</scope>
    <source>
        <tissue evidence="1">Shoot tissue taken approximately 20 cm above the soil surface</tissue>
    </source>
</reference>
<dbReference type="AlphaFoldDB" id="A0A0A9CNV9"/>
<name>A0A0A9CNV9_ARUDO</name>
<sequence length="30" mass="3379">MPSLDSIDVGQLVRVLLCLVRRLSLHVKAF</sequence>
<reference evidence="1" key="1">
    <citation type="submission" date="2014-09" db="EMBL/GenBank/DDBJ databases">
        <authorList>
            <person name="Magalhaes I.L.F."/>
            <person name="Oliveira U."/>
            <person name="Santos F.R."/>
            <person name="Vidigal T.H.D.A."/>
            <person name="Brescovit A.D."/>
            <person name="Santos A.J."/>
        </authorList>
    </citation>
    <scope>NUCLEOTIDE SEQUENCE</scope>
    <source>
        <tissue evidence="1">Shoot tissue taken approximately 20 cm above the soil surface</tissue>
    </source>
</reference>
<protein>
    <submittedName>
        <fullName evidence="1">Uncharacterized protein</fullName>
    </submittedName>
</protein>